<feature type="domain" description="DUF7088" evidence="3">
    <location>
        <begin position="38"/>
        <end position="146"/>
    </location>
</feature>
<accession>A0ABV8QRC5</accession>
<evidence type="ECO:0000313" key="4">
    <source>
        <dbReference type="EMBL" id="MFC4262398.1"/>
    </source>
</evidence>
<dbReference type="EMBL" id="JBHSCZ010000001">
    <property type="protein sequence ID" value="MFC4262398.1"/>
    <property type="molecule type" value="Genomic_DNA"/>
</dbReference>
<gene>
    <name evidence="4" type="primary">gldG</name>
    <name evidence="4" type="ORF">ACFOWM_05900</name>
</gene>
<comment type="caution">
    <text evidence="4">The sequence shown here is derived from an EMBL/GenBank/DDBJ whole genome shotgun (WGS) entry which is preliminary data.</text>
</comment>
<dbReference type="InterPro" id="IPR019196">
    <property type="entry name" value="ABC_transp_unknown"/>
</dbReference>
<feature type="domain" description="ABC-type uncharacterised transport system" evidence="2">
    <location>
        <begin position="193"/>
        <end position="505"/>
    </location>
</feature>
<proteinExistence type="predicted"/>
<evidence type="ECO:0000313" key="5">
    <source>
        <dbReference type="Proteomes" id="UP001595907"/>
    </source>
</evidence>
<evidence type="ECO:0000259" key="3">
    <source>
        <dbReference type="Pfam" id="PF23357"/>
    </source>
</evidence>
<keyword evidence="1" id="KW-0472">Membrane</keyword>
<dbReference type="Pfam" id="PF23357">
    <property type="entry name" value="DUF7088"/>
    <property type="match status" value="1"/>
</dbReference>
<protein>
    <submittedName>
        <fullName evidence="4">Gliding motility-associated ABC transporter substrate-binding protein GldG</fullName>
    </submittedName>
</protein>
<keyword evidence="5" id="KW-1185">Reference proteome</keyword>
<name>A0ABV8QRC5_9BACT</name>
<evidence type="ECO:0000259" key="2">
    <source>
        <dbReference type="Pfam" id="PF09822"/>
    </source>
</evidence>
<dbReference type="Pfam" id="PF09822">
    <property type="entry name" value="ABC_transp_aux"/>
    <property type="match status" value="1"/>
</dbReference>
<keyword evidence="1" id="KW-0812">Transmembrane</keyword>
<dbReference type="InterPro" id="IPR055396">
    <property type="entry name" value="DUF7088"/>
</dbReference>
<dbReference type="RefSeq" id="WP_379707770.1">
    <property type="nucleotide sequence ID" value="NZ_JBHSCZ010000001.1"/>
</dbReference>
<reference evidence="5" key="1">
    <citation type="journal article" date="2019" name="Int. J. Syst. Evol. Microbiol.">
        <title>The Global Catalogue of Microorganisms (GCM) 10K type strain sequencing project: providing services to taxonomists for standard genome sequencing and annotation.</title>
        <authorList>
            <consortium name="The Broad Institute Genomics Platform"/>
            <consortium name="The Broad Institute Genome Sequencing Center for Infectious Disease"/>
            <person name="Wu L."/>
            <person name="Ma J."/>
        </authorList>
    </citation>
    <scope>NUCLEOTIDE SEQUENCE [LARGE SCALE GENOMIC DNA]</scope>
    <source>
        <strain evidence="5">CECT 8289</strain>
    </source>
</reference>
<dbReference type="InterPro" id="IPR019863">
    <property type="entry name" value="Motility-assoc_ABC-rel_GldG"/>
</dbReference>
<organism evidence="4 5">
    <name type="scientific">Ferruginibacter yonginensis</name>
    <dbReference type="NCBI Taxonomy" id="1310416"/>
    <lineage>
        <taxon>Bacteria</taxon>
        <taxon>Pseudomonadati</taxon>
        <taxon>Bacteroidota</taxon>
        <taxon>Chitinophagia</taxon>
        <taxon>Chitinophagales</taxon>
        <taxon>Chitinophagaceae</taxon>
        <taxon>Ferruginibacter</taxon>
    </lineage>
</organism>
<dbReference type="Proteomes" id="UP001595907">
    <property type="component" value="Unassembled WGS sequence"/>
</dbReference>
<feature type="transmembrane region" description="Helical" evidence="1">
    <location>
        <begin position="538"/>
        <end position="562"/>
    </location>
</feature>
<sequence length="570" mass="63521">MFKKIIQSKFWWAIVIVLMLLLNYVAALFHTRIDLTSEKRFTLSAATKKLLRKPIEGNISIDVFLKGTSNAGFKQLGNASNDILQEFKEVAGNKIQFNFLDPADVVPSTEVTYADTLTALGLLPINLTSQVKEGQQQQYVFPFALVHYQDKTFPVELYKGKTPIINFAELSSAEALLEYKFAEAISKITQTQKPIIGYAVGNGEADLGRLNTYDLVENVLKPDYQLFTFDLNSPKFIPTAIQALVIVKPTIGFSDEAKLKLDQYVMNGGKLLVFVDRLNAELDSLQSKKGQVTAFDRDLKLNDLFFNYGARVNADLLMDLQCDFLPFDVSGNGQFELLPWNYFPVIDSKSNHPINKGIGYVAAKFANTIDTVEAEGIKKTILLSSSANARTIGSPAIISVTENVNAPDDAKFKKANLPIAVLLEGKFKSMFANRLSTAMSDTLAKYNIGFMPQSLTEGKIIIVADGDMVLNAVVKGNPIPMGMNVYTFDTQREFPFANKAFLQNALNYLVGDDGLSEAKAKDYTVKLLDTKKTADQKLFWQTINIVIPIVTVMLFALIFQWLRKRKYTLS</sequence>
<dbReference type="NCBIfam" id="TIGR03521">
    <property type="entry name" value="GldG"/>
    <property type="match status" value="1"/>
</dbReference>
<keyword evidence="1" id="KW-1133">Transmembrane helix</keyword>
<evidence type="ECO:0000256" key="1">
    <source>
        <dbReference type="SAM" id="Phobius"/>
    </source>
</evidence>